<evidence type="ECO:0000313" key="1">
    <source>
        <dbReference type="EMBL" id="KKL25456.1"/>
    </source>
</evidence>
<organism evidence="1">
    <name type="scientific">marine sediment metagenome</name>
    <dbReference type="NCBI Taxonomy" id="412755"/>
    <lineage>
        <taxon>unclassified sequences</taxon>
        <taxon>metagenomes</taxon>
        <taxon>ecological metagenomes</taxon>
    </lineage>
</organism>
<dbReference type="AlphaFoldDB" id="A0A0F9E6G5"/>
<name>A0A0F9E6G5_9ZZZZ</name>
<protein>
    <submittedName>
        <fullName evidence="1">Uncharacterized protein</fullName>
    </submittedName>
</protein>
<comment type="caution">
    <text evidence="1">The sequence shown here is derived from an EMBL/GenBank/DDBJ whole genome shotgun (WGS) entry which is preliminary data.</text>
</comment>
<feature type="non-terminal residue" evidence="1">
    <location>
        <position position="29"/>
    </location>
</feature>
<sequence length="29" mass="3374">MIFSDILCLMLIRKMYLSIGGIARMFSHI</sequence>
<accession>A0A0F9E6G5</accession>
<dbReference type="EMBL" id="LAZR01036209">
    <property type="protein sequence ID" value="KKL25456.1"/>
    <property type="molecule type" value="Genomic_DNA"/>
</dbReference>
<reference evidence="1" key="1">
    <citation type="journal article" date="2015" name="Nature">
        <title>Complex archaea that bridge the gap between prokaryotes and eukaryotes.</title>
        <authorList>
            <person name="Spang A."/>
            <person name="Saw J.H."/>
            <person name="Jorgensen S.L."/>
            <person name="Zaremba-Niedzwiedzka K."/>
            <person name="Martijn J."/>
            <person name="Lind A.E."/>
            <person name="van Eijk R."/>
            <person name="Schleper C."/>
            <person name="Guy L."/>
            <person name="Ettema T.J."/>
        </authorList>
    </citation>
    <scope>NUCLEOTIDE SEQUENCE</scope>
</reference>
<proteinExistence type="predicted"/>
<gene>
    <name evidence="1" type="ORF">LCGC14_2405130</name>
</gene>